<evidence type="ECO:0000256" key="1">
    <source>
        <dbReference type="ARBA" id="ARBA00009275"/>
    </source>
</evidence>
<dbReference type="AlphaFoldDB" id="A0A0E9MVX6"/>
<evidence type="ECO:0000256" key="2">
    <source>
        <dbReference type="ARBA" id="ARBA00022723"/>
    </source>
</evidence>
<feature type="binding site" evidence="4">
    <location>
        <position position="9"/>
    </location>
    <ligand>
        <name>a divalent metal cation</name>
        <dbReference type="ChEBI" id="CHEBI:60240"/>
        <label>1</label>
    </ligand>
</feature>
<dbReference type="NCBIfam" id="TIGR00010">
    <property type="entry name" value="YchF/TatD family DNA exonuclease"/>
    <property type="match status" value="1"/>
</dbReference>
<organism evidence="5 6">
    <name type="scientific">Flavihumibacter petaseus NBRC 106054</name>
    <dbReference type="NCBI Taxonomy" id="1220578"/>
    <lineage>
        <taxon>Bacteria</taxon>
        <taxon>Pseudomonadati</taxon>
        <taxon>Bacteroidota</taxon>
        <taxon>Chitinophagia</taxon>
        <taxon>Chitinophagales</taxon>
        <taxon>Chitinophagaceae</taxon>
        <taxon>Flavihumibacter</taxon>
    </lineage>
</organism>
<dbReference type="PANTHER" id="PTHR46124">
    <property type="entry name" value="D-AMINOACYL-TRNA DEACYLASE"/>
    <property type="match status" value="1"/>
</dbReference>
<comment type="caution">
    <text evidence="5">The sequence shown here is derived from an EMBL/GenBank/DDBJ whole genome shotgun (WGS) entry which is preliminary data.</text>
</comment>
<name>A0A0E9MVX6_9BACT</name>
<reference evidence="5 6" key="1">
    <citation type="submission" date="2015-04" db="EMBL/GenBank/DDBJ databases">
        <title>Whole genome shotgun sequence of Flavihumibacter petaseus NBRC 106054.</title>
        <authorList>
            <person name="Miyazawa S."/>
            <person name="Hosoyama A."/>
            <person name="Hashimoto M."/>
            <person name="Noguchi M."/>
            <person name="Tsuchikane K."/>
            <person name="Ohji S."/>
            <person name="Yamazoe A."/>
            <person name="Ichikawa N."/>
            <person name="Kimura A."/>
            <person name="Fujita N."/>
        </authorList>
    </citation>
    <scope>NUCLEOTIDE SEQUENCE [LARGE SCALE GENOMIC DNA]</scope>
    <source>
        <strain evidence="5 6">NBRC 106054</strain>
    </source>
</reference>
<evidence type="ECO:0000313" key="6">
    <source>
        <dbReference type="Proteomes" id="UP000033121"/>
    </source>
</evidence>
<dbReference type="Pfam" id="PF01026">
    <property type="entry name" value="TatD_DNase"/>
    <property type="match status" value="1"/>
</dbReference>
<dbReference type="STRING" id="1220578.FPE01S_01_06670"/>
<dbReference type="GO" id="GO:0005829">
    <property type="term" value="C:cytosol"/>
    <property type="evidence" value="ECO:0007669"/>
    <property type="project" value="TreeGrafter"/>
</dbReference>
<dbReference type="GO" id="GO:0016788">
    <property type="term" value="F:hydrolase activity, acting on ester bonds"/>
    <property type="evidence" value="ECO:0007669"/>
    <property type="project" value="InterPro"/>
</dbReference>
<dbReference type="SUPFAM" id="SSF51556">
    <property type="entry name" value="Metallo-dependent hydrolases"/>
    <property type="match status" value="1"/>
</dbReference>
<dbReference type="Proteomes" id="UP000033121">
    <property type="component" value="Unassembled WGS sequence"/>
</dbReference>
<dbReference type="EMBL" id="BBWV01000001">
    <property type="protein sequence ID" value="GAO41653.1"/>
    <property type="molecule type" value="Genomic_DNA"/>
</dbReference>
<dbReference type="GO" id="GO:0004536">
    <property type="term" value="F:DNA nuclease activity"/>
    <property type="evidence" value="ECO:0007669"/>
    <property type="project" value="InterPro"/>
</dbReference>
<dbReference type="InterPro" id="IPR015991">
    <property type="entry name" value="TatD/YcfH-like"/>
</dbReference>
<dbReference type="FunFam" id="3.20.20.140:FF:000005">
    <property type="entry name" value="TatD family hydrolase"/>
    <property type="match status" value="1"/>
</dbReference>
<accession>A0A0E9MVX6</accession>
<feature type="binding site" evidence="4">
    <location>
        <position position="94"/>
    </location>
    <ligand>
        <name>a divalent metal cation</name>
        <dbReference type="ChEBI" id="CHEBI:60240"/>
        <label>1</label>
    </ligand>
</feature>
<protein>
    <submittedName>
        <fullName evidence="5">Putative deoxyribonuclease</fullName>
    </submittedName>
</protein>
<keyword evidence="2 4" id="KW-0479">Metal-binding</keyword>
<sequence length="262" mass="29411">MTLIDTHSHLYVNAFSKDVEQVLERAEAAGVTEILLPAIDSEEHDAMLRLEQQYPDKCLAMMGLHPCSVKEDYQAELQLVEEWLSRRPFAGVGEIGLDFYWDRTFEKQQFEAFRRQLELAKHHGIPVSIHSRNANREALDTVVSLQDGNLSGVFHCFSGDADFARQVTDAGFYLGIGGVVTYKNGGLAEILSQAGPERLVLETDAPYLSPVPFRGKRNESSYLTHIVAKLAEVFAMETKAIADLTSLNARTVFKLQQHDREQ</sequence>
<dbReference type="PIRSF" id="PIRSF005902">
    <property type="entry name" value="DNase_TatD"/>
    <property type="match status" value="1"/>
</dbReference>
<feature type="binding site" evidence="4">
    <location>
        <position position="7"/>
    </location>
    <ligand>
        <name>a divalent metal cation</name>
        <dbReference type="ChEBI" id="CHEBI:60240"/>
        <label>1</label>
    </ligand>
</feature>
<keyword evidence="3" id="KW-0378">Hydrolase</keyword>
<dbReference type="InterPro" id="IPR001130">
    <property type="entry name" value="TatD-like"/>
</dbReference>
<evidence type="ECO:0000256" key="3">
    <source>
        <dbReference type="ARBA" id="ARBA00022801"/>
    </source>
</evidence>
<dbReference type="GO" id="GO:0046872">
    <property type="term" value="F:metal ion binding"/>
    <property type="evidence" value="ECO:0007669"/>
    <property type="project" value="UniProtKB-KW"/>
</dbReference>
<dbReference type="PANTHER" id="PTHR46124:SF4">
    <property type="entry name" value="HYDROLASE TATD"/>
    <property type="match status" value="1"/>
</dbReference>
<gene>
    <name evidence="5" type="ORF">FPE01S_01_06670</name>
</gene>
<dbReference type="OrthoDB" id="9810005at2"/>
<feature type="binding site" evidence="4">
    <location>
        <position position="155"/>
    </location>
    <ligand>
        <name>a divalent metal cation</name>
        <dbReference type="ChEBI" id="CHEBI:60240"/>
        <label>2</label>
    </ligand>
</feature>
<keyword evidence="6" id="KW-1185">Reference proteome</keyword>
<feature type="binding site" evidence="4">
    <location>
        <position position="130"/>
    </location>
    <ligand>
        <name>a divalent metal cation</name>
        <dbReference type="ChEBI" id="CHEBI:60240"/>
        <label>2</label>
    </ligand>
</feature>
<dbReference type="RefSeq" id="WP_046367476.1">
    <property type="nucleotide sequence ID" value="NZ_BBWV01000001.1"/>
</dbReference>
<dbReference type="Gene3D" id="3.20.20.140">
    <property type="entry name" value="Metal-dependent hydrolases"/>
    <property type="match status" value="1"/>
</dbReference>
<evidence type="ECO:0000313" key="5">
    <source>
        <dbReference type="EMBL" id="GAO41653.1"/>
    </source>
</evidence>
<comment type="similarity">
    <text evidence="1">Belongs to the metallo-dependent hydrolases superfamily. TatD-type hydrolase family.</text>
</comment>
<evidence type="ECO:0000256" key="4">
    <source>
        <dbReference type="PIRSR" id="PIRSR005902-1"/>
    </source>
</evidence>
<dbReference type="CDD" id="cd01310">
    <property type="entry name" value="TatD_DNAse"/>
    <property type="match status" value="1"/>
</dbReference>
<dbReference type="InterPro" id="IPR032466">
    <property type="entry name" value="Metal_Hydrolase"/>
</dbReference>
<feature type="binding site" evidence="4">
    <location>
        <position position="204"/>
    </location>
    <ligand>
        <name>a divalent metal cation</name>
        <dbReference type="ChEBI" id="CHEBI:60240"/>
        <label>1</label>
    </ligand>
</feature>
<proteinExistence type="inferred from homology"/>